<comment type="caution">
    <text evidence="1">The sequence shown here is derived from an EMBL/GenBank/DDBJ whole genome shotgun (WGS) entry which is preliminary data.</text>
</comment>
<sequence length="233" mass="25430">MSEQGTERAVLDYFNSSREDENPFRSLTTLFENVAGQSVPYADSYDVEDEVYSKEALRVILDQMVSDGLLETKMGERDYEASYCLTDQGVYEASGFDQLAVGTPANSLVTEDGVPIVTESGDFIIVGDVPEADIRHAAITVNSAEWTGLTKTIVDARNARVVSSLINKALDSLPGAHADNFKTMQAAAYLKAARELVDAPEPPSEEIWRLISRAADIIGLAGLFFTIFSQAFK</sequence>
<dbReference type="EMBL" id="JAGRQC010000001">
    <property type="protein sequence ID" value="MBR0551494.1"/>
    <property type="molecule type" value="Genomic_DNA"/>
</dbReference>
<proteinExistence type="predicted"/>
<protein>
    <submittedName>
        <fullName evidence="1">Uncharacterized protein</fullName>
    </submittedName>
</protein>
<name>A0A8T4ICC2_9SPHN</name>
<dbReference type="AlphaFoldDB" id="A0A8T4ICC2"/>
<evidence type="ECO:0000313" key="1">
    <source>
        <dbReference type="EMBL" id="MBR0551494.1"/>
    </source>
</evidence>
<evidence type="ECO:0000313" key="2">
    <source>
        <dbReference type="Proteomes" id="UP000676996"/>
    </source>
</evidence>
<organism evidence="1 2">
    <name type="scientific">Stakelama marina</name>
    <dbReference type="NCBI Taxonomy" id="2826939"/>
    <lineage>
        <taxon>Bacteria</taxon>
        <taxon>Pseudomonadati</taxon>
        <taxon>Pseudomonadota</taxon>
        <taxon>Alphaproteobacteria</taxon>
        <taxon>Sphingomonadales</taxon>
        <taxon>Sphingomonadaceae</taxon>
        <taxon>Stakelama</taxon>
    </lineage>
</organism>
<keyword evidence="2" id="KW-1185">Reference proteome</keyword>
<reference evidence="1" key="1">
    <citation type="submission" date="2021-04" db="EMBL/GenBank/DDBJ databases">
        <title>Ouciella asimina sp. nov., isolated from the surface seawater in the hydrothermal field of Okinawa Trough.</title>
        <authorList>
            <person name="Shuang W."/>
        </authorList>
    </citation>
    <scope>NUCLEOTIDE SEQUENCE</scope>
    <source>
        <strain evidence="1">LXI357</strain>
    </source>
</reference>
<gene>
    <name evidence="1" type="ORF">J7S20_03120</name>
</gene>
<dbReference type="Proteomes" id="UP000676996">
    <property type="component" value="Unassembled WGS sequence"/>
</dbReference>
<accession>A0A8T4ICC2</accession>
<dbReference type="RefSeq" id="WP_284052767.1">
    <property type="nucleotide sequence ID" value="NZ_JAGRQC010000001.1"/>
</dbReference>